<proteinExistence type="predicted"/>
<keyword evidence="2" id="KW-1185">Reference proteome</keyword>
<name>A0ACB6ZA78_THEGA</name>
<reference evidence="1" key="2">
    <citation type="journal article" date="2020" name="Nat. Commun.">
        <title>Large-scale genome sequencing of mycorrhizal fungi provides insights into the early evolution of symbiotic traits.</title>
        <authorList>
            <person name="Miyauchi S."/>
            <person name="Kiss E."/>
            <person name="Kuo A."/>
            <person name="Drula E."/>
            <person name="Kohler A."/>
            <person name="Sanchez-Garcia M."/>
            <person name="Morin E."/>
            <person name="Andreopoulos B."/>
            <person name="Barry K.W."/>
            <person name="Bonito G."/>
            <person name="Buee M."/>
            <person name="Carver A."/>
            <person name="Chen C."/>
            <person name="Cichocki N."/>
            <person name="Clum A."/>
            <person name="Culley D."/>
            <person name="Crous P.W."/>
            <person name="Fauchery L."/>
            <person name="Girlanda M."/>
            <person name="Hayes R.D."/>
            <person name="Keri Z."/>
            <person name="LaButti K."/>
            <person name="Lipzen A."/>
            <person name="Lombard V."/>
            <person name="Magnuson J."/>
            <person name="Maillard F."/>
            <person name="Murat C."/>
            <person name="Nolan M."/>
            <person name="Ohm R.A."/>
            <person name="Pangilinan J."/>
            <person name="Pereira M.F."/>
            <person name="Perotto S."/>
            <person name="Peter M."/>
            <person name="Pfister S."/>
            <person name="Riley R."/>
            <person name="Sitrit Y."/>
            <person name="Stielow J.B."/>
            <person name="Szollosi G."/>
            <person name="Zifcakova L."/>
            <person name="Stursova M."/>
            <person name="Spatafora J.W."/>
            <person name="Tedersoo L."/>
            <person name="Vaario L.M."/>
            <person name="Yamada A."/>
            <person name="Yan M."/>
            <person name="Wang P."/>
            <person name="Xu J."/>
            <person name="Bruns T."/>
            <person name="Baldrian P."/>
            <person name="Vilgalys R."/>
            <person name="Dunand C."/>
            <person name="Henrissat B."/>
            <person name="Grigoriev I.V."/>
            <person name="Hibbett D."/>
            <person name="Nagy L.G."/>
            <person name="Martin F.M."/>
        </authorList>
    </citation>
    <scope>NUCLEOTIDE SEQUENCE</scope>
    <source>
        <strain evidence="1">P2</strain>
    </source>
</reference>
<reference evidence="1" key="1">
    <citation type="submission" date="2019-10" db="EMBL/GenBank/DDBJ databases">
        <authorList>
            <consortium name="DOE Joint Genome Institute"/>
            <person name="Kuo A."/>
            <person name="Miyauchi S."/>
            <person name="Kiss E."/>
            <person name="Drula E."/>
            <person name="Kohler A."/>
            <person name="Sanchez-Garcia M."/>
            <person name="Andreopoulos B."/>
            <person name="Barry K.W."/>
            <person name="Bonito G."/>
            <person name="Buee M."/>
            <person name="Carver A."/>
            <person name="Chen C."/>
            <person name="Cichocki N."/>
            <person name="Clum A."/>
            <person name="Culley D."/>
            <person name="Crous P.W."/>
            <person name="Fauchery L."/>
            <person name="Girlanda M."/>
            <person name="Hayes R."/>
            <person name="Keri Z."/>
            <person name="Labutti K."/>
            <person name="Lipzen A."/>
            <person name="Lombard V."/>
            <person name="Magnuson J."/>
            <person name="Maillard F."/>
            <person name="Morin E."/>
            <person name="Murat C."/>
            <person name="Nolan M."/>
            <person name="Ohm R."/>
            <person name="Pangilinan J."/>
            <person name="Pereira M."/>
            <person name="Perotto S."/>
            <person name="Peter M."/>
            <person name="Riley R."/>
            <person name="Sitrit Y."/>
            <person name="Stielow B."/>
            <person name="Szollosi G."/>
            <person name="Zifcakova L."/>
            <person name="Stursova M."/>
            <person name="Spatafora J.W."/>
            <person name="Tedersoo L."/>
            <person name="Vaario L.-M."/>
            <person name="Yamada A."/>
            <person name="Yan M."/>
            <person name="Wang P."/>
            <person name="Xu J."/>
            <person name="Bruns T."/>
            <person name="Baldrian P."/>
            <person name="Vilgalys R."/>
            <person name="Henrissat B."/>
            <person name="Grigoriev I.V."/>
            <person name="Hibbett D."/>
            <person name="Nagy L.G."/>
            <person name="Martin F.M."/>
        </authorList>
    </citation>
    <scope>NUCLEOTIDE SEQUENCE</scope>
    <source>
        <strain evidence="1">P2</strain>
    </source>
</reference>
<dbReference type="EMBL" id="MU118059">
    <property type="protein sequence ID" value="KAF9646414.1"/>
    <property type="molecule type" value="Genomic_DNA"/>
</dbReference>
<evidence type="ECO:0000313" key="2">
    <source>
        <dbReference type="Proteomes" id="UP000886501"/>
    </source>
</evidence>
<protein>
    <submittedName>
        <fullName evidence="1">Uncharacterized protein</fullName>
    </submittedName>
</protein>
<organism evidence="1 2">
    <name type="scientific">Thelephora ganbajun</name>
    <name type="common">Ganba fungus</name>
    <dbReference type="NCBI Taxonomy" id="370292"/>
    <lineage>
        <taxon>Eukaryota</taxon>
        <taxon>Fungi</taxon>
        <taxon>Dikarya</taxon>
        <taxon>Basidiomycota</taxon>
        <taxon>Agaricomycotina</taxon>
        <taxon>Agaricomycetes</taxon>
        <taxon>Thelephorales</taxon>
        <taxon>Thelephoraceae</taxon>
        <taxon>Thelephora</taxon>
    </lineage>
</organism>
<evidence type="ECO:0000313" key="1">
    <source>
        <dbReference type="EMBL" id="KAF9646414.1"/>
    </source>
</evidence>
<dbReference type="Proteomes" id="UP000886501">
    <property type="component" value="Unassembled WGS sequence"/>
</dbReference>
<sequence>MEEYPGSGLSISQLLQALNRAVGDSMAEARRYGRYRLSLSDLPHILTYPFVQDDLQHK</sequence>
<comment type="caution">
    <text evidence="1">The sequence shown here is derived from an EMBL/GenBank/DDBJ whole genome shotgun (WGS) entry which is preliminary data.</text>
</comment>
<gene>
    <name evidence="1" type="ORF">BDM02DRAFT_3118737</name>
</gene>
<accession>A0ACB6ZA78</accession>